<organism evidence="2 3">
    <name type="scientific">Vreelandella nigrificans</name>
    <dbReference type="NCBI Taxonomy" id="2042704"/>
    <lineage>
        <taxon>Bacteria</taxon>
        <taxon>Pseudomonadati</taxon>
        <taxon>Pseudomonadota</taxon>
        <taxon>Gammaproteobacteria</taxon>
        <taxon>Oceanospirillales</taxon>
        <taxon>Halomonadaceae</taxon>
        <taxon>Vreelandella</taxon>
    </lineage>
</organism>
<proteinExistence type="predicted"/>
<reference evidence="3" key="1">
    <citation type="submission" date="2017-09" db="EMBL/GenBank/DDBJ databases">
        <authorList>
            <person name="Cho G.-S."/>
            <person name="Oguntoyinbo F.A."/>
            <person name="Cnockaert M."/>
            <person name="Kabisch J."/>
            <person name="Neve H."/>
            <person name="Bockelmann W."/>
            <person name="Wenning M."/>
            <person name="Franz C.M."/>
            <person name="Vandamme P."/>
        </authorList>
    </citation>
    <scope>NUCLEOTIDE SEQUENCE [LARGE SCALE GENOMIC DNA]</scope>
    <source>
        <strain evidence="3">MBT G8648</strain>
    </source>
</reference>
<keyword evidence="1" id="KW-0472">Membrane</keyword>
<keyword evidence="3" id="KW-1185">Reference proteome</keyword>
<dbReference type="AlphaFoldDB" id="A0A2A4HPS2"/>
<evidence type="ECO:0000313" key="2">
    <source>
        <dbReference type="EMBL" id="PCF96912.1"/>
    </source>
</evidence>
<protein>
    <submittedName>
        <fullName evidence="2">Uncharacterized protein</fullName>
    </submittedName>
</protein>
<accession>A0A2A4HPS2</accession>
<feature type="transmembrane region" description="Helical" evidence="1">
    <location>
        <begin position="95"/>
        <end position="113"/>
    </location>
</feature>
<name>A0A2A4HPS2_9GAMM</name>
<sequence length="120" mass="13260">MVNNLVSRFTEEVGDGNDLFNTTDMDETLDGLAEQQALYNDDVNTLMDEIGDGSSSGIAEQVTSRLPSLPSRSCTPLQLGPMQISCQASNTVKLWLSWIVYFWTVVSIVDTFFRSGQRTA</sequence>
<keyword evidence="1" id="KW-0812">Transmembrane</keyword>
<evidence type="ECO:0000313" key="3">
    <source>
        <dbReference type="Proteomes" id="UP000218677"/>
    </source>
</evidence>
<comment type="caution">
    <text evidence="2">The sequence shown here is derived from an EMBL/GenBank/DDBJ whole genome shotgun (WGS) entry which is preliminary data.</text>
</comment>
<evidence type="ECO:0000256" key="1">
    <source>
        <dbReference type="SAM" id="Phobius"/>
    </source>
</evidence>
<dbReference type="EMBL" id="NWUX01000002">
    <property type="protein sequence ID" value="PCF96912.1"/>
    <property type="molecule type" value="Genomic_DNA"/>
</dbReference>
<gene>
    <name evidence="2" type="ORF">CPA45_04165</name>
</gene>
<keyword evidence="1" id="KW-1133">Transmembrane helix</keyword>
<dbReference type="Proteomes" id="UP000218677">
    <property type="component" value="Unassembled WGS sequence"/>
</dbReference>